<feature type="domain" description="DUF4097" evidence="2">
    <location>
        <begin position="132"/>
        <end position="243"/>
    </location>
</feature>
<evidence type="ECO:0000313" key="4">
    <source>
        <dbReference type="Proteomes" id="UP000475249"/>
    </source>
</evidence>
<dbReference type="InterPro" id="IPR025164">
    <property type="entry name" value="Toastrack_DUF4097"/>
</dbReference>
<evidence type="ECO:0000259" key="2">
    <source>
        <dbReference type="Pfam" id="PF13349"/>
    </source>
</evidence>
<organism evidence="3 4">
    <name type="scientific">Poritiphilus flavus</name>
    <dbReference type="NCBI Taxonomy" id="2697053"/>
    <lineage>
        <taxon>Bacteria</taxon>
        <taxon>Pseudomonadati</taxon>
        <taxon>Bacteroidota</taxon>
        <taxon>Flavobacteriia</taxon>
        <taxon>Flavobacteriales</taxon>
        <taxon>Flavobacteriaceae</taxon>
        <taxon>Poritiphilus</taxon>
    </lineage>
</organism>
<dbReference type="EMBL" id="WXYO01000001">
    <property type="protein sequence ID" value="NAS10386.1"/>
    <property type="molecule type" value="Genomic_DNA"/>
</dbReference>
<feature type="chain" id="PRO_5026653534" evidence="1">
    <location>
        <begin position="21"/>
        <end position="271"/>
    </location>
</feature>
<feature type="signal peptide" evidence="1">
    <location>
        <begin position="1"/>
        <end position="20"/>
    </location>
</feature>
<accession>A0A6L9E6R3</accession>
<keyword evidence="4" id="KW-1185">Reference proteome</keyword>
<comment type="caution">
    <text evidence="3">The sequence shown here is derived from an EMBL/GenBank/DDBJ whole genome shotgun (WGS) entry which is preliminary data.</text>
</comment>
<evidence type="ECO:0000313" key="3">
    <source>
        <dbReference type="EMBL" id="NAS10386.1"/>
    </source>
</evidence>
<dbReference type="Pfam" id="PF13349">
    <property type="entry name" value="DUF4097"/>
    <property type="match status" value="1"/>
</dbReference>
<dbReference type="AlphaFoldDB" id="A0A6L9E6R3"/>
<name>A0A6L9E6R3_9FLAO</name>
<proteinExistence type="predicted"/>
<keyword evidence="1" id="KW-0732">Signal</keyword>
<gene>
    <name evidence="3" type="ORF">GTQ38_00115</name>
</gene>
<sequence length="271" mass="29486">MKSFRILLVVFLSLPLLAMAQDTEIELFSIPLSSPGSPGKLTVEQLNGSINVEAYEGSEVVVKATFGNRKAHYKEKKQDKSGLRRIDHSSLDISGEEKNNEVKIINEQWNKVTNLEIKVPKDFSLKLGTVNQGNILVKGVSGEMEISNVNGEITCEEVGGSVSADTVNGDIIVSFVNITQGANMAFSSLNGDLDITFPSSLKANVKAKSDMGEIYTDFDMAIAKQEPNVEKSTSSGVYKVKVEQWVRGTINGGGPEMLFKSFNGNIMIKSK</sequence>
<reference evidence="3 4" key="1">
    <citation type="submission" date="2020-01" db="EMBL/GenBank/DDBJ databases">
        <title>Bacteria diversity of Porities sp.</title>
        <authorList>
            <person name="Wang G."/>
        </authorList>
    </citation>
    <scope>NUCLEOTIDE SEQUENCE [LARGE SCALE GENOMIC DNA]</scope>
    <source>
        <strain evidence="3 4">R33</strain>
    </source>
</reference>
<evidence type="ECO:0000256" key="1">
    <source>
        <dbReference type="SAM" id="SignalP"/>
    </source>
</evidence>
<dbReference type="Proteomes" id="UP000475249">
    <property type="component" value="Unassembled WGS sequence"/>
</dbReference>
<protein>
    <submittedName>
        <fullName evidence="3">DUF4097 family beta strand repeat protein</fullName>
    </submittedName>
</protein>
<dbReference type="RefSeq" id="WP_161433203.1">
    <property type="nucleotide sequence ID" value="NZ_WXYO01000001.1"/>
</dbReference>